<keyword evidence="1" id="KW-0690">Ribosome biogenesis</keyword>
<dbReference type="InterPro" id="IPR027312">
    <property type="entry name" value="Sda1"/>
</dbReference>
<dbReference type="GO" id="GO:0000055">
    <property type="term" value="P:ribosomal large subunit export from nucleus"/>
    <property type="evidence" value="ECO:0007669"/>
    <property type="project" value="UniProtKB-UniRule"/>
</dbReference>
<feature type="compositionally biased region" description="Basic residues" evidence="2">
    <location>
        <begin position="643"/>
        <end position="663"/>
    </location>
</feature>
<evidence type="ECO:0000256" key="2">
    <source>
        <dbReference type="SAM" id="MobiDB-lite"/>
    </source>
</evidence>
<evidence type="ECO:0000313" key="4">
    <source>
        <dbReference type="EMBL" id="GMI48461.1"/>
    </source>
</evidence>
<comment type="subcellular location">
    <subcellularLocation>
        <location evidence="1">Nucleus</location>
        <location evidence="1">Nucleolus</location>
    </subcellularLocation>
</comment>
<keyword evidence="1" id="KW-0539">Nucleus</keyword>
<comment type="similarity">
    <text evidence="1">Belongs to the SDA1 family.</text>
</comment>
<dbReference type="AlphaFoldDB" id="A0A9W7LFX1"/>
<dbReference type="PANTHER" id="PTHR12730:SF0">
    <property type="entry name" value="PROTEIN SDA1 HOMOLOG"/>
    <property type="match status" value="1"/>
</dbReference>
<feature type="region of interest" description="Disordered" evidence="2">
    <location>
        <begin position="266"/>
        <end position="286"/>
    </location>
</feature>
<feature type="compositionally biased region" description="Basic and acidic residues" evidence="2">
    <location>
        <begin position="790"/>
        <end position="807"/>
    </location>
</feature>
<feature type="compositionally biased region" description="Acidic residues" evidence="2">
    <location>
        <begin position="571"/>
        <end position="633"/>
    </location>
</feature>
<reference evidence="5" key="1">
    <citation type="journal article" date="2023" name="Commun. Biol.">
        <title>Genome analysis of Parmales, the sister group of diatoms, reveals the evolutionary specialization of diatoms from phago-mixotrophs to photoautotrophs.</title>
        <authorList>
            <person name="Ban H."/>
            <person name="Sato S."/>
            <person name="Yoshikawa S."/>
            <person name="Yamada K."/>
            <person name="Nakamura Y."/>
            <person name="Ichinomiya M."/>
            <person name="Sato N."/>
            <person name="Blanc-Mathieu R."/>
            <person name="Endo H."/>
            <person name="Kuwata A."/>
            <person name="Ogata H."/>
        </authorList>
    </citation>
    <scope>NUCLEOTIDE SEQUENCE [LARGE SCALE GENOMIC DNA]</scope>
</reference>
<feature type="region of interest" description="Disordered" evidence="2">
    <location>
        <begin position="687"/>
        <end position="868"/>
    </location>
</feature>
<feature type="region of interest" description="Disordered" evidence="2">
    <location>
        <begin position="542"/>
        <end position="672"/>
    </location>
</feature>
<dbReference type="GO" id="GO:0005730">
    <property type="term" value="C:nucleolus"/>
    <property type="evidence" value="ECO:0007669"/>
    <property type="project" value="UniProtKB-SubCell"/>
</dbReference>
<keyword evidence="1" id="KW-0653">Protein transport</keyword>
<dbReference type="Pfam" id="PF08158">
    <property type="entry name" value="SDA1_HEAT"/>
    <property type="match status" value="1"/>
</dbReference>
<feature type="compositionally biased region" description="Acidic residues" evidence="2">
    <location>
        <begin position="740"/>
        <end position="766"/>
    </location>
</feature>
<dbReference type="OrthoDB" id="2196187at2759"/>
<evidence type="ECO:0000256" key="1">
    <source>
        <dbReference type="RuleBase" id="RU365057"/>
    </source>
</evidence>
<comment type="function">
    <text evidence="1">Required for 60S pre-ribosomal subunits export to the cytoplasm.</text>
</comment>
<feature type="compositionally biased region" description="Basic and acidic residues" evidence="2">
    <location>
        <begin position="708"/>
        <end position="726"/>
    </location>
</feature>
<gene>
    <name evidence="4" type="ORF">TrCOL_g6664</name>
</gene>
<dbReference type="GO" id="GO:0015031">
    <property type="term" value="P:protein transport"/>
    <property type="evidence" value="ECO:0007669"/>
    <property type="project" value="UniProtKB-KW"/>
</dbReference>
<sequence length="868" mass="98986">MSSSSLMAPSSTKGSVTMRLSQLQNLCKRDPLGYSDDYKTQLNRFNASLSILDLNPGQENEDFVELLQFICAVVSKSYKEDGDDVAEKVMKVLAGKCDELHPDTRRACAQSLILMRNRGLIPPQKLISLFFPLFAAPDKTLRAMIYSHIINDLKAMNKGGRREKVNRELQGFMHGIINDLEKKKGERTKADIAARKCVDIACELYRRNIWTDDRTVALLATATLSPNMSIMTRSIHFFLGIETMMDEDKEREENDEWEGVNDIDFHQHSRKTKKRQNQVMKQIANRKKAQLRRERRKMEDGMEENTPNLYPAIEQLNDPQGLAEKLLKKVKNSASNAYKFEQKLTVLNFVTRLVGVHQLLLLPLYPFLTRYLGGHQKNVTNILAFAVQACHPMVPPDDVKGLLKTVAHNFITERCSEEQMAVGINAVSAICKRVPSLLAEDDDHQDDGGGAVVDMEAFVRDVAGFARHRDKSVSVAAKGFVNFIRVTHPRLLKGKQRGLVGAAGVKEGVKPDKYGESKAEVGVEGAELLEAWEEKRRMKKAREAEEEEDEEEEEEEEEEGEWKDVNSSDGDGSEEEVLEEGEGEWEEVGEEDGSEEENGDEGEWEEVEEEEVEEEEVEDEEDEEEEEEEEEDKEEKKQEEKKIRRSKPKMSRKERKELRKARKLGIPVEEDGDDCEAPVLIETDEAKKAMKKRQEISSTRIFTSEDFENMRKLAAREKATARDPRLRAKRKRQEARGEKTEEDDWLSEGGSDSDLDDYSDDSDAEDLGTKHIIGAHDIMAESTRRKKSKMERLESIKKGREDFESRKRAGGSTNTEKLRKKNFVMQSKSWGRVRSTANEKQTRFNGAGKKTGKQQMGKPEKAGKRRRK</sequence>
<evidence type="ECO:0000313" key="5">
    <source>
        <dbReference type="Proteomes" id="UP001165065"/>
    </source>
</evidence>
<dbReference type="EMBL" id="BRYA01000399">
    <property type="protein sequence ID" value="GMI48461.1"/>
    <property type="molecule type" value="Genomic_DNA"/>
</dbReference>
<accession>A0A9W7LFX1</accession>
<feature type="compositionally biased region" description="Acidic residues" evidence="2">
    <location>
        <begin position="544"/>
        <end position="561"/>
    </location>
</feature>
<organism evidence="4 5">
    <name type="scientific">Triparma columacea</name>
    <dbReference type="NCBI Taxonomy" id="722753"/>
    <lineage>
        <taxon>Eukaryota</taxon>
        <taxon>Sar</taxon>
        <taxon>Stramenopiles</taxon>
        <taxon>Ochrophyta</taxon>
        <taxon>Bolidophyceae</taxon>
        <taxon>Parmales</taxon>
        <taxon>Triparmaceae</taxon>
        <taxon>Triparma</taxon>
    </lineage>
</organism>
<dbReference type="GO" id="GO:0042273">
    <property type="term" value="P:ribosomal large subunit biogenesis"/>
    <property type="evidence" value="ECO:0007669"/>
    <property type="project" value="UniProtKB-UniRule"/>
</dbReference>
<keyword evidence="5" id="KW-1185">Reference proteome</keyword>
<dbReference type="InterPro" id="IPR012977">
    <property type="entry name" value="SDA1_N"/>
</dbReference>
<keyword evidence="1" id="KW-0813">Transport</keyword>
<evidence type="ECO:0000259" key="3">
    <source>
        <dbReference type="Pfam" id="PF08158"/>
    </source>
</evidence>
<dbReference type="Proteomes" id="UP001165065">
    <property type="component" value="Unassembled WGS sequence"/>
</dbReference>
<dbReference type="PANTHER" id="PTHR12730">
    <property type="entry name" value="HSDA/SDA1-RELATED"/>
    <property type="match status" value="1"/>
</dbReference>
<proteinExistence type="inferred from homology"/>
<feature type="compositionally biased region" description="Polar residues" evidence="2">
    <location>
        <begin position="824"/>
        <end position="839"/>
    </location>
</feature>
<comment type="caution">
    <text evidence="4">The sequence shown here is derived from an EMBL/GenBank/DDBJ whole genome shotgun (WGS) entry which is preliminary data.</text>
</comment>
<name>A0A9W7LFX1_9STRA</name>
<feature type="domain" description="SDA1 N-terminal" evidence="3">
    <location>
        <begin position="72"/>
        <end position="441"/>
    </location>
</feature>
<protein>
    <recommendedName>
        <fullName evidence="1">Protein SDA1</fullName>
    </recommendedName>
</protein>